<dbReference type="Proteomes" id="UP000005950">
    <property type="component" value="Unassembled WGS sequence"/>
</dbReference>
<proteinExistence type="predicted"/>
<dbReference type="RefSeq" id="WP_006059317.1">
    <property type="nucleotide sequence ID" value="NZ_GG657557.1"/>
</dbReference>
<evidence type="ECO:0000313" key="1">
    <source>
        <dbReference type="EMBL" id="EEF67704.1"/>
    </source>
</evidence>
<reference evidence="1 2" key="2">
    <citation type="submission" date="2009-02" db="EMBL/GenBank/DDBJ databases">
        <title>Draft genome sequence of Holdemania filiformis DSM 12042.</title>
        <authorList>
            <person name="Sudarsanam P."/>
            <person name="Ley R."/>
            <person name="Guruge J."/>
            <person name="Turnbaugh P.J."/>
            <person name="Mahowald M."/>
            <person name="Liep D."/>
            <person name="Gordon J."/>
        </authorList>
    </citation>
    <scope>NUCLEOTIDE SEQUENCE [LARGE SCALE GENOMIC DNA]</scope>
    <source>
        <strain evidence="1 2">DSM 12042</strain>
    </source>
</reference>
<comment type="caution">
    <text evidence="1">The sequence shown here is derived from an EMBL/GenBank/DDBJ whole genome shotgun (WGS) entry which is preliminary data.</text>
</comment>
<dbReference type="HOGENOM" id="CLU_670441_0_0_9"/>
<dbReference type="AlphaFoldDB" id="B9Y8I2"/>
<sequence length="364" mass="43528">MLRIKEFGSKLYTTHLIGFNEKYRYLFLSCNTRFVIYSLDLEKIIVETKELQWVENMTFTADWNYAVCRSFKTNKNQLADVYIIDMENIKIDLTYEYIGKAACDTVWKLSRFPSAILLVRNKSIEIIDCKTKQIILEIENRFHLYKALFVNEGETEDILEITYIGKEDRDYYGINDTSIKYFREMKQYNERYTAWKRYEVDRRLVQSRLLSGGIEINDQIHRRKIILERENLDFWEGKFSLSGDYFWTKMIRKLEKDEILPGMPPFYDVITDKRYNVLYDLRENKIVHLLDDNFGNFGAHQYYYDERTELLFVEDGGYGFNVAICKMEDSDVINQRLDKIDFKKIQLATSTNNQDCESILFKGH</sequence>
<reference evidence="1 2" key="1">
    <citation type="submission" date="2008-12" db="EMBL/GenBank/DDBJ databases">
        <authorList>
            <person name="Fulton L."/>
            <person name="Clifton S."/>
            <person name="Fulton B."/>
            <person name="Xu J."/>
            <person name="Minx P."/>
            <person name="Pepin K.H."/>
            <person name="Johnson M."/>
            <person name="Bhonagiri V."/>
            <person name="Nash W.E."/>
            <person name="Mardis E.R."/>
            <person name="Wilson R.K."/>
        </authorList>
    </citation>
    <scope>NUCLEOTIDE SEQUENCE [LARGE SCALE GENOMIC DNA]</scope>
    <source>
        <strain evidence="1 2">DSM 12042</strain>
    </source>
</reference>
<protein>
    <submittedName>
        <fullName evidence="1">Uncharacterized protein</fullName>
    </submittedName>
</protein>
<dbReference type="STRING" id="545696.HOLDEFILI_02129"/>
<evidence type="ECO:0000313" key="2">
    <source>
        <dbReference type="Proteomes" id="UP000005950"/>
    </source>
</evidence>
<gene>
    <name evidence="1" type="ORF">HOLDEFILI_02129</name>
</gene>
<organism evidence="1 2">
    <name type="scientific">Holdemania filiformis DSM 12042</name>
    <dbReference type="NCBI Taxonomy" id="545696"/>
    <lineage>
        <taxon>Bacteria</taxon>
        <taxon>Bacillati</taxon>
        <taxon>Bacillota</taxon>
        <taxon>Erysipelotrichia</taxon>
        <taxon>Erysipelotrichales</taxon>
        <taxon>Erysipelotrichaceae</taxon>
        <taxon>Holdemania</taxon>
    </lineage>
</organism>
<dbReference type="EMBL" id="ACCF01000126">
    <property type="protein sequence ID" value="EEF67704.1"/>
    <property type="molecule type" value="Genomic_DNA"/>
</dbReference>
<accession>B9Y8I2</accession>
<name>B9Y8I2_9FIRM</name>